<evidence type="ECO:0000256" key="3">
    <source>
        <dbReference type="ARBA" id="ARBA00022475"/>
    </source>
</evidence>
<keyword evidence="4 8" id="KW-0812">Transmembrane</keyword>
<keyword evidence="5" id="KW-0862">Zinc</keyword>
<dbReference type="RefSeq" id="WP_035377190.1">
    <property type="nucleotide sequence ID" value="NZ_AZQP01000001.1"/>
</dbReference>
<evidence type="ECO:0000256" key="5">
    <source>
        <dbReference type="ARBA" id="ARBA00022833"/>
    </source>
</evidence>
<evidence type="ECO:0000256" key="7">
    <source>
        <dbReference type="ARBA" id="ARBA00023136"/>
    </source>
</evidence>
<keyword evidence="7 8" id="KW-0472">Membrane</keyword>
<gene>
    <name evidence="9" type="ORF">Q428_00565</name>
</gene>
<dbReference type="AlphaFoldDB" id="A0A017RYZ6"/>
<accession>A0A017RYZ6</accession>
<keyword evidence="3" id="KW-1003">Cell membrane</keyword>
<evidence type="ECO:0000313" key="10">
    <source>
        <dbReference type="Proteomes" id="UP000019681"/>
    </source>
</evidence>
<feature type="transmembrane region" description="Helical" evidence="8">
    <location>
        <begin position="191"/>
        <end position="210"/>
    </location>
</feature>
<dbReference type="PANTHER" id="PTHR11040">
    <property type="entry name" value="ZINC/IRON TRANSPORTER"/>
    <property type="match status" value="1"/>
</dbReference>
<dbReference type="OrthoDB" id="9787346at2"/>
<organism evidence="9 10">
    <name type="scientific">Fervidicella metallireducens AeB</name>
    <dbReference type="NCBI Taxonomy" id="1403537"/>
    <lineage>
        <taxon>Bacteria</taxon>
        <taxon>Bacillati</taxon>
        <taxon>Bacillota</taxon>
        <taxon>Clostridia</taxon>
        <taxon>Eubacteriales</taxon>
        <taxon>Clostridiaceae</taxon>
        <taxon>Fervidicella</taxon>
    </lineage>
</organism>
<dbReference type="GO" id="GO:0005886">
    <property type="term" value="C:plasma membrane"/>
    <property type="evidence" value="ECO:0007669"/>
    <property type="project" value="UniProtKB-SubCell"/>
</dbReference>
<feature type="transmembrane region" description="Helical" evidence="8">
    <location>
        <begin position="60"/>
        <end position="87"/>
    </location>
</feature>
<feature type="transmembrane region" description="Helical" evidence="8">
    <location>
        <begin position="6"/>
        <end position="28"/>
    </location>
</feature>
<keyword evidence="6 8" id="KW-1133">Transmembrane helix</keyword>
<dbReference type="Pfam" id="PF02535">
    <property type="entry name" value="Zip"/>
    <property type="match status" value="1"/>
</dbReference>
<dbReference type="InterPro" id="IPR003689">
    <property type="entry name" value="ZIP"/>
</dbReference>
<feature type="transmembrane region" description="Helical" evidence="8">
    <location>
        <begin position="35"/>
        <end position="54"/>
    </location>
</feature>
<reference evidence="9 10" key="1">
    <citation type="journal article" date="2014" name="Genome Announc.">
        <title>Draft Genome Sequence of Fervidicella metallireducens Strain AeBT, an Iron-Reducing Thermoanaerobe from the Great Artesian Basin.</title>
        <authorList>
            <person name="Patel B.K."/>
        </authorList>
    </citation>
    <scope>NUCLEOTIDE SEQUENCE [LARGE SCALE GENOMIC DNA]</scope>
    <source>
        <strain evidence="9 10">AeB</strain>
    </source>
</reference>
<protein>
    <submittedName>
        <fullName evidence="9">Zinc permease</fullName>
    </submittedName>
</protein>
<keyword evidence="10" id="KW-1185">Reference proteome</keyword>
<comment type="similarity">
    <text evidence="2">Belongs to the ZIP transporter (TC 2.A.5) family.</text>
</comment>
<dbReference type="Proteomes" id="UP000019681">
    <property type="component" value="Unassembled WGS sequence"/>
</dbReference>
<name>A0A017RYZ6_9CLOT</name>
<dbReference type="EMBL" id="AZQP01000001">
    <property type="protein sequence ID" value="EYE89816.1"/>
    <property type="molecule type" value="Genomic_DNA"/>
</dbReference>
<feature type="transmembrane region" description="Helical" evidence="8">
    <location>
        <begin position="222"/>
        <end position="242"/>
    </location>
</feature>
<proteinExistence type="inferred from homology"/>
<dbReference type="GO" id="GO:0005385">
    <property type="term" value="F:zinc ion transmembrane transporter activity"/>
    <property type="evidence" value="ECO:0007669"/>
    <property type="project" value="TreeGrafter"/>
</dbReference>
<evidence type="ECO:0000256" key="1">
    <source>
        <dbReference type="ARBA" id="ARBA00004651"/>
    </source>
</evidence>
<comment type="caution">
    <text evidence="9">The sequence shown here is derived from an EMBL/GenBank/DDBJ whole genome shotgun (WGS) entry which is preliminary data.</text>
</comment>
<dbReference type="STRING" id="1403537.Q428_00565"/>
<evidence type="ECO:0000313" key="9">
    <source>
        <dbReference type="EMBL" id="EYE89816.1"/>
    </source>
</evidence>
<evidence type="ECO:0000256" key="8">
    <source>
        <dbReference type="SAM" id="Phobius"/>
    </source>
</evidence>
<sequence length="243" mass="25175">MNKILFITLVGTLVCGIGTSLGAILATSFRKSNNIVMSSIMAIAGGIMFSVVTFDLVPEAIAMGGMVLTLVGIVIGVFFVTLLDIFLPHTMMMKKYGKHLKTALLLGLGLAAHNFPEGLAIGSGFMGGRALGVELAIVIGLHDIPEGAAVASPLMQSRISRFKIIGITAATALPTAVGAYIGAALGEISKTFITICLGFAGGTMLYIVCGELIPESKDLFKGIFSTISIIIGIIIGLVITSIL</sequence>
<evidence type="ECO:0000256" key="4">
    <source>
        <dbReference type="ARBA" id="ARBA00022692"/>
    </source>
</evidence>
<feature type="transmembrane region" description="Helical" evidence="8">
    <location>
        <begin position="164"/>
        <end position="185"/>
    </location>
</feature>
<comment type="subcellular location">
    <subcellularLocation>
        <location evidence="1">Cell membrane</location>
        <topology evidence="1">Multi-pass membrane protein</topology>
    </subcellularLocation>
</comment>
<dbReference type="PANTHER" id="PTHR11040:SF211">
    <property type="entry name" value="ZINC TRANSPORTER ZIP11"/>
    <property type="match status" value="1"/>
</dbReference>
<evidence type="ECO:0000256" key="6">
    <source>
        <dbReference type="ARBA" id="ARBA00022989"/>
    </source>
</evidence>
<evidence type="ECO:0000256" key="2">
    <source>
        <dbReference type="ARBA" id="ARBA00006939"/>
    </source>
</evidence>